<sequence length="131" mass="14532">MLSSLTMTRTRHTTPRFQLRLVAAKDVVLGPGKADLLEAIEHTGSISSASRELGMSYKKGWQLIDTMNRHLPAPVVETRTGGSERGGAYLTPLGEEVLMRYRALQQRLDPQTCREARELLALLETTPETPS</sequence>
<dbReference type="STRING" id="442341.SAMN04487959_10181"/>
<dbReference type="InterPro" id="IPR036388">
    <property type="entry name" value="WH-like_DNA-bd_sf"/>
</dbReference>
<dbReference type="InterPro" id="IPR051815">
    <property type="entry name" value="Molybdate_resp_trans_reg"/>
</dbReference>
<proteinExistence type="predicted"/>
<name>A0A1I2XW77_9GAMM</name>
<feature type="domain" description="HTH lysR-type" evidence="1">
    <location>
        <begin position="36"/>
        <end position="95"/>
    </location>
</feature>
<reference evidence="2 3" key="1">
    <citation type="submission" date="2016-10" db="EMBL/GenBank/DDBJ databases">
        <authorList>
            <person name="de Groot N.N."/>
        </authorList>
    </citation>
    <scope>NUCLEOTIDE SEQUENCE [LARGE SCALE GENOMIC DNA]</scope>
    <source>
        <strain evidence="2 3">CGMCC 1.6848</strain>
    </source>
</reference>
<dbReference type="EMBL" id="FOPY01000001">
    <property type="protein sequence ID" value="SFH17327.1"/>
    <property type="molecule type" value="Genomic_DNA"/>
</dbReference>
<dbReference type="Pfam" id="PF00126">
    <property type="entry name" value="HTH_1"/>
    <property type="match status" value="1"/>
</dbReference>
<dbReference type="PANTHER" id="PTHR30432">
    <property type="entry name" value="TRANSCRIPTIONAL REGULATOR MODE"/>
    <property type="match status" value="1"/>
</dbReference>
<organism evidence="2 3">
    <name type="scientific">Modicisalibacter xianhensis</name>
    <dbReference type="NCBI Taxonomy" id="442341"/>
    <lineage>
        <taxon>Bacteria</taxon>
        <taxon>Pseudomonadati</taxon>
        <taxon>Pseudomonadota</taxon>
        <taxon>Gammaproteobacteria</taxon>
        <taxon>Oceanospirillales</taxon>
        <taxon>Halomonadaceae</taxon>
        <taxon>Modicisalibacter</taxon>
    </lineage>
</organism>
<keyword evidence="3" id="KW-1185">Reference proteome</keyword>
<accession>A0A1I2XW77</accession>
<evidence type="ECO:0000259" key="1">
    <source>
        <dbReference type="Pfam" id="PF00126"/>
    </source>
</evidence>
<protein>
    <submittedName>
        <fullName evidence="2">Molybdate transport system regulatory protein</fullName>
    </submittedName>
</protein>
<dbReference type="Gene3D" id="1.10.10.10">
    <property type="entry name" value="Winged helix-like DNA-binding domain superfamily/Winged helix DNA-binding domain"/>
    <property type="match status" value="1"/>
</dbReference>
<dbReference type="SUPFAM" id="SSF46785">
    <property type="entry name" value="Winged helix' DNA-binding domain"/>
    <property type="match status" value="1"/>
</dbReference>
<dbReference type="Proteomes" id="UP000199040">
    <property type="component" value="Unassembled WGS sequence"/>
</dbReference>
<dbReference type="InterPro" id="IPR036390">
    <property type="entry name" value="WH_DNA-bd_sf"/>
</dbReference>
<dbReference type="AlphaFoldDB" id="A0A1I2XW77"/>
<dbReference type="GO" id="GO:0003700">
    <property type="term" value="F:DNA-binding transcription factor activity"/>
    <property type="evidence" value="ECO:0007669"/>
    <property type="project" value="InterPro"/>
</dbReference>
<gene>
    <name evidence="2" type="ORF">SAMN04487959_10181</name>
</gene>
<dbReference type="InterPro" id="IPR000847">
    <property type="entry name" value="LysR_HTH_N"/>
</dbReference>
<dbReference type="PANTHER" id="PTHR30432:SF1">
    <property type="entry name" value="DNA-BINDING TRANSCRIPTIONAL DUAL REGULATOR MODE"/>
    <property type="match status" value="1"/>
</dbReference>
<evidence type="ECO:0000313" key="2">
    <source>
        <dbReference type="EMBL" id="SFH17327.1"/>
    </source>
</evidence>
<evidence type="ECO:0000313" key="3">
    <source>
        <dbReference type="Proteomes" id="UP000199040"/>
    </source>
</evidence>